<evidence type="ECO:0000313" key="1">
    <source>
        <dbReference type="EMBL" id="PWE87120.1"/>
    </source>
</evidence>
<organism evidence="1 2">
    <name type="scientific">Eubacterium ramulus</name>
    <dbReference type="NCBI Taxonomy" id="39490"/>
    <lineage>
        <taxon>Bacteria</taxon>
        <taxon>Bacillati</taxon>
        <taxon>Bacillota</taxon>
        <taxon>Clostridia</taxon>
        <taxon>Eubacteriales</taxon>
        <taxon>Eubacteriaceae</taxon>
        <taxon>Eubacterium</taxon>
    </lineage>
</organism>
<comment type="caution">
    <text evidence="1">The sequence shown here is derived from an EMBL/GenBank/DDBJ whole genome shotgun (WGS) entry which is preliminary data.</text>
</comment>
<proteinExistence type="predicted"/>
<reference evidence="1 2" key="1">
    <citation type="submission" date="2014-09" db="EMBL/GenBank/DDBJ databases">
        <title>Butyrate-producing bacteria isolated from human gut.</title>
        <authorList>
            <person name="Zhang Q."/>
            <person name="Zhao L."/>
        </authorList>
    </citation>
    <scope>NUCLEOTIDE SEQUENCE [LARGE SCALE GENOMIC DNA]</scope>
    <source>
        <strain evidence="1 2">21</strain>
    </source>
</reference>
<dbReference type="RefSeq" id="WP_109215270.1">
    <property type="nucleotide sequence ID" value="NZ_JRFU01000061.1"/>
</dbReference>
<dbReference type="AlphaFoldDB" id="A0A2V1JQ89"/>
<accession>A0A2V1JQ89</accession>
<gene>
    <name evidence="1" type="ORF">LG34_06220</name>
</gene>
<dbReference type="EMBL" id="JRFU01000061">
    <property type="protein sequence ID" value="PWE87120.1"/>
    <property type="molecule type" value="Genomic_DNA"/>
</dbReference>
<dbReference type="Proteomes" id="UP000245288">
    <property type="component" value="Unassembled WGS sequence"/>
</dbReference>
<keyword evidence="2" id="KW-1185">Reference proteome</keyword>
<protein>
    <submittedName>
        <fullName evidence="1">Uncharacterized protein</fullName>
    </submittedName>
</protein>
<name>A0A2V1JQ89_EUBRA</name>
<evidence type="ECO:0000313" key="2">
    <source>
        <dbReference type="Proteomes" id="UP000245288"/>
    </source>
</evidence>
<sequence>MYTRLNNTITNTIKNVMNNSVCDFDNWWKDDFETEVYFETIEDFKNLCDTDLEIAKYDWISCYLDGFVSEVCNLLGIEMYNTHSQYNEIMLEEIHDIVKEVLFNRISTIKR</sequence>